<evidence type="ECO:0000313" key="4">
    <source>
        <dbReference type="Proteomes" id="UP000595220"/>
    </source>
</evidence>
<reference evidence="3 4" key="1">
    <citation type="submission" date="2020-12" db="EMBL/GenBank/DDBJ databases">
        <title>FDA dAtabase for Regulatory Grade micrObial Sequences (FDA-ARGOS): Supporting development and validation of Infectious Disease Dx tests.</title>
        <authorList>
            <person name="Sproer C."/>
            <person name="Gronow S."/>
            <person name="Severitt S."/>
            <person name="Schroder I."/>
            <person name="Tallon L."/>
            <person name="Sadzewicz L."/>
            <person name="Zhao X."/>
            <person name="Boylan J."/>
            <person name="Ott S."/>
            <person name="Bowen H."/>
            <person name="Vavikolanu K."/>
            <person name="Mehta A."/>
            <person name="Aluvathingal J."/>
            <person name="Nadendla S."/>
            <person name="Lowell S."/>
            <person name="Myers T."/>
            <person name="Yan Y."/>
            <person name="Sichtig H."/>
        </authorList>
    </citation>
    <scope>NUCLEOTIDE SEQUENCE [LARGE SCALE GENOMIC DNA]</scope>
    <source>
        <strain evidence="3 4">FDAARGOS_985</strain>
    </source>
</reference>
<dbReference type="AlphaFoldDB" id="A0AAP9Y6J8"/>
<feature type="chain" id="PRO_5042854300" description="Intracellular proteinase inhibitor" evidence="2">
    <location>
        <begin position="31"/>
        <end position="201"/>
    </location>
</feature>
<organism evidence="3 4">
    <name type="scientific">Schaalia meyeri</name>
    <dbReference type="NCBI Taxonomy" id="52773"/>
    <lineage>
        <taxon>Bacteria</taxon>
        <taxon>Bacillati</taxon>
        <taxon>Actinomycetota</taxon>
        <taxon>Actinomycetes</taxon>
        <taxon>Actinomycetales</taxon>
        <taxon>Actinomycetaceae</taxon>
        <taxon>Schaalia</taxon>
    </lineage>
</organism>
<evidence type="ECO:0000256" key="2">
    <source>
        <dbReference type="SAM" id="SignalP"/>
    </source>
</evidence>
<protein>
    <recommendedName>
        <fullName evidence="5">Intracellular proteinase inhibitor</fullName>
    </recommendedName>
</protein>
<feature type="region of interest" description="Disordered" evidence="1">
    <location>
        <begin position="39"/>
        <end position="77"/>
    </location>
</feature>
<feature type="compositionally biased region" description="Polar residues" evidence="1">
    <location>
        <begin position="48"/>
        <end position="77"/>
    </location>
</feature>
<gene>
    <name evidence="3" type="ORF">I6H42_08180</name>
</gene>
<dbReference type="PROSITE" id="PS51257">
    <property type="entry name" value="PROKAR_LIPOPROTEIN"/>
    <property type="match status" value="1"/>
</dbReference>
<dbReference type="EMBL" id="CP066065">
    <property type="protein sequence ID" value="QQC43738.1"/>
    <property type="molecule type" value="Genomic_DNA"/>
</dbReference>
<evidence type="ECO:0008006" key="5">
    <source>
        <dbReference type="Google" id="ProtNLM"/>
    </source>
</evidence>
<accession>A0AAP9Y6J8</accession>
<keyword evidence="4" id="KW-1185">Reference proteome</keyword>
<name>A0AAP9Y6J8_9ACTO</name>
<keyword evidence="2" id="KW-0732">Signal</keyword>
<sequence length="201" mass="20960">MINMKTQRSKKARGVIAAMAVLPLALGMSACQFGLTTQSGGDKGGSNPAASESNGSASSQATGAPKPRTSQVQSTWEGSISGKSFRVDVNAVVVKDGVTTLTMTFTNTGSKDISAWYYSFGGNKMLSDDVKLTDPQNNLVYTPGKGPDKSCMCSKLESTSMSPGESRTVFTTFKGLPDGVNAVTVSVPNVAPFEGIPVTRE</sequence>
<feature type="signal peptide" evidence="2">
    <location>
        <begin position="1"/>
        <end position="30"/>
    </location>
</feature>
<evidence type="ECO:0000256" key="1">
    <source>
        <dbReference type="SAM" id="MobiDB-lite"/>
    </source>
</evidence>
<dbReference type="Proteomes" id="UP000595220">
    <property type="component" value="Chromosome"/>
</dbReference>
<proteinExistence type="predicted"/>
<evidence type="ECO:0000313" key="3">
    <source>
        <dbReference type="EMBL" id="QQC43738.1"/>
    </source>
</evidence>